<protein>
    <submittedName>
        <fullName evidence="2">Arc family DNA-binding protein</fullName>
    </submittedName>
</protein>
<dbReference type="SUPFAM" id="SSF47598">
    <property type="entry name" value="Ribbon-helix-helix"/>
    <property type="match status" value="1"/>
</dbReference>
<accession>A0AAD0PX65</accession>
<gene>
    <name evidence="2" type="ORF">PLA107_031255</name>
</gene>
<keyword evidence="2" id="KW-0614">Plasmid</keyword>
<evidence type="ECO:0000313" key="2">
    <source>
        <dbReference type="EMBL" id="AXH60402.1"/>
    </source>
</evidence>
<sequence>MNLSNPIALRAFEKALTKVRAGPRPRPKYSSRTADKFVIRGYVELFEELKGIGLHQGRSMNSEAVAAILDSLEGNLRSTARVRVLQAQLGKRLSSEVMAEVGDFDLSVCVKPQKFVVRLPPSVRDVIRDGVKQVTAGEGGSVFMRDWVLEALVKWVNSQRQEFALLTTIIEMDKTLLEKF</sequence>
<name>A0AAD0PX65_PSEAV</name>
<dbReference type="InterPro" id="IPR010985">
    <property type="entry name" value="Ribbon_hlx_hlx"/>
</dbReference>
<dbReference type="GO" id="GO:0006355">
    <property type="term" value="P:regulation of DNA-templated transcription"/>
    <property type="evidence" value="ECO:0007669"/>
    <property type="project" value="InterPro"/>
</dbReference>
<keyword evidence="2" id="KW-0238">DNA-binding</keyword>
<dbReference type="InterPro" id="IPR013321">
    <property type="entry name" value="Arc_rbn_hlx_hlx"/>
</dbReference>
<geneLocation type="plasmid" evidence="3">
    <name>pmppla107</name>
</geneLocation>
<feature type="domain" description="Arc-like DNA binding" evidence="1">
    <location>
        <begin position="31"/>
        <end position="73"/>
    </location>
</feature>
<dbReference type="GO" id="GO:0003677">
    <property type="term" value="F:DNA binding"/>
    <property type="evidence" value="ECO:0007669"/>
    <property type="project" value="UniProtKB-KW"/>
</dbReference>
<dbReference type="EMBL" id="CP031226">
    <property type="protein sequence ID" value="AXH60402.1"/>
    <property type="molecule type" value="Genomic_DNA"/>
</dbReference>
<proteinExistence type="predicted"/>
<reference evidence="2 3" key="1">
    <citation type="journal article" date="2011" name="PLoS Pathog.">
        <title>Dynamic evolution of pathogenicity revealed by sequencing and comparative genomics of 19 Pseudomonas syringae isolates.</title>
        <authorList>
            <person name="Baltrus D.A."/>
            <person name="Nishimura M.T."/>
            <person name="Romanchuk A."/>
            <person name="Chang J.H."/>
            <person name="Mukhtar M.S."/>
            <person name="Cherkis K."/>
            <person name="Roach J."/>
            <person name="Grant S.R."/>
            <person name="Jones C.D."/>
            <person name="Dangl J.L."/>
        </authorList>
    </citation>
    <scope>NUCLEOTIDE SEQUENCE [LARGE SCALE GENOMIC DNA]</scope>
    <source>
        <strain evidence="2 3">M301315</strain>
    </source>
</reference>
<dbReference type="Pfam" id="PF03869">
    <property type="entry name" value="Arc"/>
    <property type="match status" value="1"/>
</dbReference>
<dbReference type="AlphaFoldDB" id="A0AAD0PX65"/>
<evidence type="ECO:0000313" key="3">
    <source>
        <dbReference type="Proteomes" id="UP000006426"/>
    </source>
</evidence>
<organism evidence="2 3">
    <name type="scientific">Pseudomonas amygdali pv. lachrymans str. M301315</name>
    <dbReference type="NCBI Taxonomy" id="629260"/>
    <lineage>
        <taxon>Bacteria</taxon>
        <taxon>Pseudomonadati</taxon>
        <taxon>Pseudomonadota</taxon>
        <taxon>Gammaproteobacteria</taxon>
        <taxon>Pseudomonadales</taxon>
        <taxon>Pseudomonadaceae</taxon>
        <taxon>Pseudomonas</taxon>
        <taxon>Pseudomonas amygdali</taxon>
    </lineage>
</organism>
<dbReference type="InterPro" id="IPR005569">
    <property type="entry name" value="Arc_DNA-bd_dom"/>
</dbReference>
<dbReference type="Proteomes" id="UP000006426">
    <property type="component" value="Plasmid pmppla107"/>
</dbReference>
<dbReference type="Gene3D" id="1.10.1220.10">
    <property type="entry name" value="Met repressor-like"/>
    <property type="match status" value="1"/>
</dbReference>
<evidence type="ECO:0000259" key="1">
    <source>
        <dbReference type="Pfam" id="PF03869"/>
    </source>
</evidence>